<proteinExistence type="predicted"/>
<evidence type="ECO:0000313" key="1">
    <source>
        <dbReference type="EMBL" id="WMV21049.1"/>
    </source>
</evidence>
<accession>A0AAF0QJH6</accession>
<evidence type="ECO:0000313" key="2">
    <source>
        <dbReference type="Proteomes" id="UP001234989"/>
    </source>
</evidence>
<gene>
    <name evidence="1" type="ORF">MTR67_014434</name>
</gene>
<dbReference type="Gene3D" id="3.30.160.20">
    <property type="match status" value="1"/>
</dbReference>
<dbReference type="AlphaFoldDB" id="A0AAF0QJH6"/>
<protein>
    <submittedName>
        <fullName evidence="1">Uncharacterized protein</fullName>
    </submittedName>
</protein>
<organism evidence="1 2">
    <name type="scientific">Solanum verrucosum</name>
    <dbReference type="NCBI Taxonomy" id="315347"/>
    <lineage>
        <taxon>Eukaryota</taxon>
        <taxon>Viridiplantae</taxon>
        <taxon>Streptophyta</taxon>
        <taxon>Embryophyta</taxon>
        <taxon>Tracheophyta</taxon>
        <taxon>Spermatophyta</taxon>
        <taxon>Magnoliopsida</taxon>
        <taxon>eudicotyledons</taxon>
        <taxon>Gunneridae</taxon>
        <taxon>Pentapetalae</taxon>
        <taxon>asterids</taxon>
        <taxon>lamiids</taxon>
        <taxon>Solanales</taxon>
        <taxon>Solanaceae</taxon>
        <taxon>Solanoideae</taxon>
        <taxon>Solaneae</taxon>
        <taxon>Solanum</taxon>
    </lineage>
</organism>
<reference evidence="1" key="1">
    <citation type="submission" date="2023-08" db="EMBL/GenBank/DDBJ databases">
        <title>A de novo genome assembly of Solanum verrucosum Schlechtendal, a Mexican diploid species geographically isolated from the other diploid A-genome species in potato relatives.</title>
        <authorList>
            <person name="Hosaka K."/>
        </authorList>
    </citation>
    <scope>NUCLEOTIDE SEQUENCE</scope>
    <source>
        <tissue evidence="1">Young leaves</tissue>
    </source>
</reference>
<dbReference type="SUPFAM" id="SSF54768">
    <property type="entry name" value="dsRNA-binding domain-like"/>
    <property type="match status" value="1"/>
</dbReference>
<name>A0AAF0QJH6_SOLVR</name>
<sequence length="102" mass="11700">MLNTNPKLTHSSIKQVDQKAAKVACESIIHQETEVEIFQFLYEDPTLCKSILNKFAIKKKMKPKYNIRCHAKCLSSVFICHLAFGGKTYIGEEVGIRKWLNI</sequence>
<dbReference type="EMBL" id="CP133614">
    <property type="protein sequence ID" value="WMV21049.1"/>
    <property type="molecule type" value="Genomic_DNA"/>
</dbReference>
<dbReference type="Proteomes" id="UP001234989">
    <property type="component" value="Chromosome 3"/>
</dbReference>
<keyword evidence="2" id="KW-1185">Reference proteome</keyword>